<dbReference type="Proteomes" id="UP000298154">
    <property type="component" value="Unassembled WGS sequence"/>
</dbReference>
<comment type="caution">
    <text evidence="1">The sequence shown here is derived from an EMBL/GenBank/DDBJ whole genome shotgun (WGS) entry which is preliminary data.</text>
</comment>
<accession>A0A4R9ANI1</accession>
<keyword evidence="2" id="KW-1185">Reference proteome</keyword>
<organism evidence="1 2">
    <name type="scientific">Cryobacterium ruanii</name>
    <dbReference type="NCBI Taxonomy" id="1259197"/>
    <lineage>
        <taxon>Bacteria</taxon>
        <taxon>Bacillati</taxon>
        <taxon>Actinomycetota</taxon>
        <taxon>Actinomycetes</taxon>
        <taxon>Micrococcales</taxon>
        <taxon>Microbacteriaceae</taxon>
        <taxon>Cryobacterium</taxon>
    </lineage>
</organism>
<name>A0A4R9ANI1_9MICO</name>
<protein>
    <submittedName>
        <fullName evidence="1">Uncharacterized protein</fullName>
    </submittedName>
</protein>
<dbReference type="AlphaFoldDB" id="A0A4R9ANI1"/>
<proteinExistence type="predicted"/>
<dbReference type="EMBL" id="SOHK01000012">
    <property type="protein sequence ID" value="TFD66286.1"/>
    <property type="molecule type" value="Genomic_DNA"/>
</dbReference>
<dbReference type="OrthoDB" id="4974465at2"/>
<sequence>MMTAIGESSLVNLDHGNTAGPDSRGLFQQRATWGSLAERMDPATAARLFFQRLVALSGWETMTPSAAASAVQINADPEHYAPFFAPATDVVTALTASAGGACGVGGGDAVGLAQQLVTAADNGQLRGLVPDHLKEIRWIATGQTVPDCGIDTRILQVMVLAVNQFHQVGVSDINRKCTGQLLGAGTQSSHWINGGGGAVDFYSLGGRSLTGADGQSLRLIGLLDPIMPPGARIGQADCRREAGINLALLHFTPFDDTCNHLHLDVAFTADPMTVG</sequence>
<evidence type="ECO:0000313" key="1">
    <source>
        <dbReference type="EMBL" id="TFD66286.1"/>
    </source>
</evidence>
<gene>
    <name evidence="1" type="ORF">E3T47_07170</name>
</gene>
<evidence type="ECO:0000313" key="2">
    <source>
        <dbReference type="Proteomes" id="UP000298154"/>
    </source>
</evidence>
<reference evidence="1 2" key="1">
    <citation type="submission" date="2019-03" db="EMBL/GenBank/DDBJ databases">
        <title>Genomics of glacier-inhabiting Cryobacterium strains.</title>
        <authorList>
            <person name="Liu Q."/>
            <person name="Xin Y.-H."/>
        </authorList>
    </citation>
    <scope>NUCLEOTIDE SEQUENCE [LARGE SCALE GENOMIC DNA]</scope>
    <source>
        <strain evidence="1 2">Sr36</strain>
    </source>
</reference>